<dbReference type="PROSITE" id="PS50913">
    <property type="entry name" value="GRIP"/>
    <property type="match status" value="1"/>
</dbReference>
<dbReference type="GO" id="GO:0031267">
    <property type="term" value="F:small GTPase binding"/>
    <property type="evidence" value="ECO:0007669"/>
    <property type="project" value="TreeGrafter"/>
</dbReference>
<accession>A0A0N0U2R4</accession>
<evidence type="ECO:0000256" key="1">
    <source>
        <dbReference type="SAM" id="Coils"/>
    </source>
</evidence>
<dbReference type="InterPro" id="IPR000237">
    <property type="entry name" value="GRIP_dom"/>
</dbReference>
<evidence type="ECO:0000259" key="3">
    <source>
        <dbReference type="PROSITE" id="PS50913"/>
    </source>
</evidence>
<feature type="coiled-coil region" evidence="1">
    <location>
        <begin position="271"/>
        <end position="414"/>
    </location>
</feature>
<feature type="region of interest" description="Disordered" evidence="2">
    <location>
        <begin position="51"/>
        <end position="84"/>
    </location>
</feature>
<gene>
    <name evidence="4" type="ORF">WN51_08212</name>
</gene>
<dbReference type="Proteomes" id="UP000053105">
    <property type="component" value="Unassembled WGS sequence"/>
</dbReference>
<keyword evidence="1" id="KW-0175">Coiled coil</keyword>
<feature type="coiled-coil region" evidence="1">
    <location>
        <begin position="817"/>
        <end position="906"/>
    </location>
</feature>
<dbReference type="SMART" id="SM00755">
    <property type="entry name" value="Grip"/>
    <property type="match status" value="1"/>
</dbReference>
<proteinExistence type="predicted"/>
<dbReference type="Gene3D" id="1.10.220.60">
    <property type="entry name" value="GRIP domain"/>
    <property type="match status" value="1"/>
</dbReference>
<evidence type="ECO:0000313" key="4">
    <source>
        <dbReference type="EMBL" id="KOX67771.1"/>
    </source>
</evidence>
<dbReference type="GO" id="GO:0048193">
    <property type="term" value="P:Golgi vesicle transport"/>
    <property type="evidence" value="ECO:0007669"/>
    <property type="project" value="TreeGrafter"/>
</dbReference>
<dbReference type="PANTHER" id="PTHR19327:SF0">
    <property type="entry name" value="GOLGIN SUBFAMILY A MEMBER 4"/>
    <property type="match status" value="1"/>
</dbReference>
<dbReference type="STRING" id="166423.A0A0N0U2R4"/>
<dbReference type="GO" id="GO:0005794">
    <property type="term" value="C:Golgi apparatus"/>
    <property type="evidence" value="ECO:0007669"/>
    <property type="project" value="TreeGrafter"/>
</dbReference>
<feature type="coiled-coil region" evidence="1">
    <location>
        <begin position="166"/>
        <end position="211"/>
    </location>
</feature>
<dbReference type="SUPFAM" id="SSF101283">
    <property type="entry name" value="GRIP domain"/>
    <property type="match status" value="1"/>
</dbReference>
<feature type="coiled-coil region" evidence="1">
    <location>
        <begin position="475"/>
        <end position="611"/>
    </location>
</feature>
<dbReference type="EMBL" id="KQ435971">
    <property type="protein sequence ID" value="KOX67771.1"/>
    <property type="molecule type" value="Genomic_DNA"/>
</dbReference>
<name>A0A0N0U2R4_9HYME</name>
<dbReference type="PANTHER" id="PTHR19327">
    <property type="entry name" value="GOLGIN"/>
    <property type="match status" value="1"/>
</dbReference>
<evidence type="ECO:0000313" key="5">
    <source>
        <dbReference type="Proteomes" id="UP000053105"/>
    </source>
</evidence>
<organism evidence="4 5">
    <name type="scientific">Melipona quadrifasciata</name>
    <dbReference type="NCBI Taxonomy" id="166423"/>
    <lineage>
        <taxon>Eukaryota</taxon>
        <taxon>Metazoa</taxon>
        <taxon>Ecdysozoa</taxon>
        <taxon>Arthropoda</taxon>
        <taxon>Hexapoda</taxon>
        <taxon>Insecta</taxon>
        <taxon>Pterygota</taxon>
        <taxon>Neoptera</taxon>
        <taxon>Endopterygota</taxon>
        <taxon>Hymenoptera</taxon>
        <taxon>Apocrita</taxon>
        <taxon>Aculeata</taxon>
        <taxon>Apoidea</taxon>
        <taxon>Anthophila</taxon>
        <taxon>Apidae</taxon>
        <taxon>Melipona</taxon>
    </lineage>
</organism>
<feature type="domain" description="GRIP" evidence="3">
    <location>
        <begin position="1638"/>
        <end position="1685"/>
    </location>
</feature>
<feature type="coiled-coil region" evidence="1">
    <location>
        <begin position="731"/>
        <end position="789"/>
    </location>
</feature>
<reference evidence="4 5" key="1">
    <citation type="submission" date="2015-07" db="EMBL/GenBank/DDBJ databases">
        <title>The genome of Melipona quadrifasciata.</title>
        <authorList>
            <person name="Pan H."/>
            <person name="Kapheim K."/>
        </authorList>
    </citation>
    <scope>NUCLEOTIDE SEQUENCE [LARGE SCALE GENOMIC DNA]</scope>
    <source>
        <strain evidence="4">0111107301</strain>
        <tissue evidence="4">Whole body</tissue>
    </source>
</reference>
<keyword evidence="5" id="KW-1185">Reference proteome</keyword>
<feature type="coiled-coil region" evidence="1">
    <location>
        <begin position="942"/>
        <end position="1112"/>
    </location>
</feature>
<feature type="coiled-coil region" evidence="1">
    <location>
        <begin position="1145"/>
        <end position="1549"/>
    </location>
</feature>
<dbReference type="OrthoDB" id="5322683at2759"/>
<sequence>MFKKFKDKLAEEMKQSPARLQASMQQLAQAVVSPALSNNSVQELSVSNENFSLTEEGDETPKNSPAKHGFQNVDLMSPTSNSIGISRRSSVSSITSDTSSLFPIYESPANLYHLQSDIDQSASEIDENINPQLDKVSKDQIYSAYRKVQAKYHKYRGRYTDLATHYKELERVKGKLESVLVETQDKVLRRIADLKEQCQLEQQAKAHLEEALRNDIEEKDHIISTLNTKIKLLQTTGPNLETTLSDTANDKRNLKDNLIDLSTGSSISSEENGLVVENAQLKDKLKKLENVVLKYKESLKRNKEKFTEILIKKNTLESQYETLRNSYTEKEKELNSISTEIKNLTDQMIILKKREEESVISLAENKLSIHRELEDKEEQIKKLQLDLKYMTESKENLNEIVNKYKVELDKLKLSSNIQNTDLEKKEIVQDTSNGKSEMQQLLIDLDEKMGLKYHEEDCNKENIEKNTKVYDTEIYQNLKCKLDEKEIELQETKNKLEELEKLAKECQTDKEKLYMEFSNYKLKYAELQNEQEAQKIIAEERKKEGETTIEKLQATIQSLDKELENMRNALIDRDKVCENYNAKVHEYKTMLEKTKEKSLIQETEIKTLKEKIQDDTEIIKLNNELKIKNIELLGVCTDLESCKSIISDLKNRLQTDTSNINLLYEEKNNLIKNILNYKISAKKLKEDNVYIKNNAVKYITEINNEISVLKNGFDTFLKTNDIIQNNVNLQIKNFQTELKEFEEFKQKYNQLQTELKDTIYLKSNLEINLENYNKQLNEMSIKLEQQCEVNTKNRKLIAEIDNLNFKLYDLRNLPKQVKLLMIESKSLQEKLNNVNATNQLLSDEICDLKVQLEEANNNTKQLQELEQKYVQATKTAALLKSENLNCDKLKEKINILQSEIKILNENLFDKDKKICTLNEELENKESCLVNLKLEDEKHTKLIEERENEIIELTKSNETLQQKIQIKIQQLTKLKTIKQKQDATIQKLNDEIVEIKASNIELLEQLKTSENEMNMLKSENCQIVILKNNNTAINAELERLKLIQNEVNLENKNLKDKQNEFLKHNEELNESNENLKQKVIDYDKYNQQLLTENAQLEKEIESCKNRLSEQSQDIDNFKSHITLLNTELQSNSQELNFQLEELTSYKKKAEEIKEYLTKENTDLRNEIDKLNLTLENNKKMEEINKELQTKLVFLDKEVARLKSVEEEMNNLRLEINSLNKMEIDLEEIQSENKLENINTKLQSYVNNLKSAVSNLDQMESKNTELKNEIDTLKNTNVELLSQIKNDDVSKQQLMMEIDELKLILDEKVAELKLLDTKNMELLKEIERLKSSSIEEEVAIETDLSTTNIEDLKETIIKLQNEIKVLRESNITLNEEMKNINNNKTVDDVSTKNNDKLEEENKKLEAQLDEALITFQAKELEMHFISNELKNQVDTLKQELKTNEEEQSMRLKQLVKEFQAQLHDKEEELHAALEKRFDRQQNYESNLIQQYKEQLKDFQIELTTKSEQIENLILENKNLISQKTKDINQLMENITIIKKEHTDEIREIEKKWKSIVQQRTDTLETKHEEEINELTREWRNERRPDIQTDIIHEELESTSRVAMAAVQSNTGSFHTLQQTLTAQRRELAELRKLMKLRHDTLEDSTEIEYLRNILFEYMMGRETMVLARVIAAVVKFDQEQTAKVLKKEEDKMTLKIHTVRDLHSFQIEAMLDCYLVS</sequence>
<evidence type="ECO:0000256" key="2">
    <source>
        <dbReference type="SAM" id="MobiDB-lite"/>
    </source>
</evidence>
<dbReference type="Pfam" id="PF01465">
    <property type="entry name" value="GRIP"/>
    <property type="match status" value="1"/>
</dbReference>
<feature type="region of interest" description="Disordered" evidence="2">
    <location>
        <begin position="1"/>
        <end position="22"/>
    </location>
</feature>
<protein>
    <submittedName>
        <fullName evidence="4">Golgin subfamily A member 4</fullName>
    </submittedName>
</protein>